<evidence type="ECO:0000256" key="11">
    <source>
        <dbReference type="ARBA" id="ARBA00023317"/>
    </source>
</evidence>
<keyword evidence="6" id="KW-0547">Nucleotide-binding</keyword>
<evidence type="ECO:0000256" key="4">
    <source>
        <dbReference type="ARBA" id="ARBA00022679"/>
    </source>
</evidence>
<dbReference type="GO" id="GO:0000287">
    <property type="term" value="F:magnesium ion binding"/>
    <property type="evidence" value="ECO:0007669"/>
    <property type="project" value="UniProtKB-UniRule"/>
</dbReference>
<comment type="catalytic activity">
    <reaction evidence="13">
        <text>pyruvate + ATP = phosphoenolpyruvate + ADP + H(+)</text>
        <dbReference type="Rhea" id="RHEA:18157"/>
        <dbReference type="ChEBI" id="CHEBI:15361"/>
        <dbReference type="ChEBI" id="CHEBI:15378"/>
        <dbReference type="ChEBI" id="CHEBI:30616"/>
        <dbReference type="ChEBI" id="CHEBI:58702"/>
        <dbReference type="ChEBI" id="CHEBI:456216"/>
        <dbReference type="EC" id="2.7.1.40"/>
    </reaction>
</comment>
<sequence length="558" mass="60935">MKIIATIGPACSDPETLKGMVRAGLNNVRINTAHIEKGYITKIRKMVDQVNEETKASVGIMVDLKGPELRTRAYDGGRMEIKAGNTYRFSDDESDPRNIGVNYLNVIDTLEPGDLILVSDGKITLRVVQKSGNTVEVKALDSGVIRDRGRINIPGKVLNLGVTTERDELFIKEGIEAGVEFFALSFVQTRENVEELQELVMSQGGDQLIVSKIETKSGLQNISDISRVSDFIMVARGDLGVEMPLEEVIVAQKQIIRESHKHGVPTIVATQVLESMVSNPVPTRAEVSDVTNAILDNADVLMLSEETAIGKYPVESVEYLKNISEYVERSYGNFAGPEEFLGNRIAYSIAMAARVVASEIRAAGILAFTQSGNTAKMLSAVRPPCPVYAVTTNPKMPARLSLYRDVIPLYIPQEEGQKLTQLNALEWLLEKGMFEKGSRLVITSGAPYFLFGGTNEVRIATVGRFIGRGYPCGKSTDGVVTRNIDGTGDVLITDSLSERDMDRYGKFRCVVCTSSVPHRLLRELTSRGVTVLSNTRLAGDVKEGDHVTVDGDTGVING</sequence>
<dbReference type="InterPro" id="IPR015813">
    <property type="entry name" value="Pyrv/PenolPyrv_kinase-like_dom"/>
</dbReference>
<dbReference type="NCBIfam" id="TIGR01064">
    <property type="entry name" value="pyruv_kin"/>
    <property type="match status" value="1"/>
</dbReference>
<evidence type="ECO:0000256" key="10">
    <source>
        <dbReference type="ARBA" id="ARBA00023152"/>
    </source>
</evidence>
<dbReference type="GO" id="GO:0005524">
    <property type="term" value="F:ATP binding"/>
    <property type="evidence" value="ECO:0007669"/>
    <property type="project" value="UniProtKB-KW"/>
</dbReference>
<evidence type="ECO:0000256" key="1">
    <source>
        <dbReference type="ARBA" id="ARBA00004997"/>
    </source>
</evidence>
<keyword evidence="10 13" id="KW-0324">Glycolysis</keyword>
<dbReference type="InterPro" id="IPR036918">
    <property type="entry name" value="Pyrv_Knase_C_sf"/>
</dbReference>
<evidence type="ECO:0000259" key="14">
    <source>
        <dbReference type="Pfam" id="PF00224"/>
    </source>
</evidence>
<evidence type="ECO:0000259" key="15">
    <source>
        <dbReference type="Pfam" id="PF02887"/>
    </source>
</evidence>
<dbReference type="InterPro" id="IPR015793">
    <property type="entry name" value="Pyrv_Knase_brl"/>
</dbReference>
<keyword evidence="8" id="KW-0067">ATP-binding</keyword>
<dbReference type="Gene3D" id="3.20.20.60">
    <property type="entry name" value="Phosphoenolpyruvate-binding domains"/>
    <property type="match status" value="1"/>
</dbReference>
<dbReference type="Pfam" id="PF02887">
    <property type="entry name" value="PK_C"/>
    <property type="match status" value="1"/>
</dbReference>
<dbReference type="SUPFAM" id="SSF52935">
    <property type="entry name" value="PK C-terminal domain-like"/>
    <property type="match status" value="1"/>
</dbReference>
<dbReference type="Pfam" id="PF00224">
    <property type="entry name" value="PK"/>
    <property type="match status" value="1"/>
</dbReference>
<evidence type="ECO:0000256" key="2">
    <source>
        <dbReference type="ARBA" id="ARBA00008663"/>
    </source>
</evidence>
<evidence type="ECO:0000256" key="6">
    <source>
        <dbReference type="ARBA" id="ARBA00022741"/>
    </source>
</evidence>
<protein>
    <recommendedName>
        <fullName evidence="3 12">Pyruvate kinase</fullName>
        <ecNumber evidence="3 12">2.7.1.40</ecNumber>
    </recommendedName>
</protein>
<evidence type="ECO:0000256" key="12">
    <source>
        <dbReference type="NCBIfam" id="TIGR01064"/>
    </source>
</evidence>
<keyword evidence="11 16" id="KW-0670">Pyruvate</keyword>
<reference evidence="16" key="1">
    <citation type="journal article" date="2014" name="Int. J. Syst. Evol. Microbiol.">
        <title>Complete genome sequence of Corynebacterium casei LMG S-19264T (=DSM 44701T), isolated from a smear-ripened cheese.</title>
        <authorList>
            <consortium name="US DOE Joint Genome Institute (JGI-PGF)"/>
            <person name="Walter F."/>
            <person name="Albersmeier A."/>
            <person name="Kalinowski J."/>
            <person name="Ruckert C."/>
        </authorList>
    </citation>
    <scope>NUCLEOTIDE SEQUENCE</scope>
    <source>
        <strain evidence="16">JCM 13583</strain>
    </source>
</reference>
<dbReference type="InterPro" id="IPR015795">
    <property type="entry name" value="Pyrv_Knase_C"/>
</dbReference>
<evidence type="ECO:0000256" key="5">
    <source>
        <dbReference type="ARBA" id="ARBA00022723"/>
    </source>
</evidence>
<dbReference type="SUPFAM" id="SSF51621">
    <property type="entry name" value="Phosphoenolpyruvate/pyruvate domain"/>
    <property type="match status" value="1"/>
</dbReference>
<feature type="domain" description="Pyruvate kinase barrel" evidence="14">
    <location>
        <begin position="2"/>
        <end position="317"/>
    </location>
</feature>
<keyword evidence="17" id="KW-1185">Reference proteome</keyword>
<evidence type="ECO:0000313" key="16">
    <source>
        <dbReference type="EMBL" id="GGM73108.1"/>
    </source>
</evidence>
<name>A0AA37BR64_9ARCH</name>
<proteinExistence type="inferred from homology"/>
<evidence type="ECO:0000256" key="9">
    <source>
        <dbReference type="ARBA" id="ARBA00022842"/>
    </source>
</evidence>
<dbReference type="AlphaFoldDB" id="A0AA37BR64"/>
<comment type="pathway">
    <text evidence="1 13">Carbohydrate degradation; glycolysis; pyruvate from D-glyceraldehyde 3-phosphate: step 5/5.</text>
</comment>
<dbReference type="NCBIfam" id="NF004491">
    <property type="entry name" value="PRK05826.1"/>
    <property type="match status" value="1"/>
</dbReference>
<dbReference type="GO" id="GO:0016301">
    <property type="term" value="F:kinase activity"/>
    <property type="evidence" value="ECO:0007669"/>
    <property type="project" value="UniProtKB-KW"/>
</dbReference>
<evidence type="ECO:0000313" key="17">
    <source>
        <dbReference type="Proteomes" id="UP000632195"/>
    </source>
</evidence>
<accession>A0AA37BR64</accession>
<dbReference type="SUPFAM" id="SSF50800">
    <property type="entry name" value="PK beta-barrel domain-like"/>
    <property type="match status" value="1"/>
</dbReference>
<dbReference type="GO" id="GO:0004743">
    <property type="term" value="F:pyruvate kinase activity"/>
    <property type="evidence" value="ECO:0007669"/>
    <property type="project" value="UniProtKB-UniRule"/>
</dbReference>
<keyword evidence="4 13" id="KW-0808">Transferase</keyword>
<dbReference type="EC" id="2.7.1.40" evidence="3 12"/>
<evidence type="ECO:0000256" key="7">
    <source>
        <dbReference type="ARBA" id="ARBA00022777"/>
    </source>
</evidence>
<dbReference type="InterPro" id="IPR011037">
    <property type="entry name" value="Pyrv_Knase-like_insert_dom_sf"/>
</dbReference>
<dbReference type="Proteomes" id="UP000632195">
    <property type="component" value="Unassembled WGS sequence"/>
</dbReference>
<dbReference type="EMBL" id="BMNY01000001">
    <property type="protein sequence ID" value="GGM73108.1"/>
    <property type="molecule type" value="Genomic_DNA"/>
</dbReference>
<dbReference type="Gene3D" id="3.40.1380.20">
    <property type="entry name" value="Pyruvate kinase, C-terminal domain"/>
    <property type="match status" value="1"/>
</dbReference>
<comment type="similarity">
    <text evidence="2 13">Belongs to the pyruvate kinase family.</text>
</comment>
<keyword evidence="7 13" id="KW-0418">Kinase</keyword>
<evidence type="ECO:0000256" key="3">
    <source>
        <dbReference type="ARBA" id="ARBA00012142"/>
    </source>
</evidence>
<feature type="domain" description="Pyruvate kinase C-terminal" evidence="15">
    <location>
        <begin position="348"/>
        <end position="459"/>
    </location>
</feature>
<keyword evidence="5" id="KW-0479">Metal-binding</keyword>
<organism evidence="16 17">
    <name type="scientific">Thermogymnomonas acidicola</name>
    <dbReference type="NCBI Taxonomy" id="399579"/>
    <lineage>
        <taxon>Archaea</taxon>
        <taxon>Methanobacteriati</taxon>
        <taxon>Thermoplasmatota</taxon>
        <taxon>Thermoplasmata</taxon>
        <taxon>Thermoplasmatales</taxon>
        <taxon>Thermogymnomonas</taxon>
    </lineage>
</organism>
<dbReference type="PANTHER" id="PTHR11817">
    <property type="entry name" value="PYRUVATE KINASE"/>
    <property type="match status" value="1"/>
</dbReference>
<keyword evidence="9 13" id="KW-0460">Magnesium</keyword>
<dbReference type="Gene3D" id="2.40.33.10">
    <property type="entry name" value="PK beta-barrel domain-like"/>
    <property type="match status" value="1"/>
</dbReference>
<dbReference type="InterPro" id="IPR040442">
    <property type="entry name" value="Pyrv_kinase-like_dom_sf"/>
</dbReference>
<gene>
    <name evidence="16" type="ORF">GCM10007108_08900</name>
</gene>
<dbReference type="PRINTS" id="PR01050">
    <property type="entry name" value="PYRUVTKNASE"/>
</dbReference>
<evidence type="ECO:0000256" key="13">
    <source>
        <dbReference type="RuleBase" id="RU000504"/>
    </source>
</evidence>
<evidence type="ECO:0000256" key="8">
    <source>
        <dbReference type="ARBA" id="ARBA00022840"/>
    </source>
</evidence>
<dbReference type="InterPro" id="IPR015806">
    <property type="entry name" value="Pyrv_Knase_insert_dom_sf"/>
</dbReference>
<dbReference type="InterPro" id="IPR001697">
    <property type="entry name" value="Pyr_Knase"/>
</dbReference>
<comment type="caution">
    <text evidence="16">The sequence shown here is derived from an EMBL/GenBank/DDBJ whole genome shotgun (WGS) entry which is preliminary data.</text>
</comment>
<dbReference type="GO" id="GO:0030955">
    <property type="term" value="F:potassium ion binding"/>
    <property type="evidence" value="ECO:0007669"/>
    <property type="project" value="UniProtKB-UniRule"/>
</dbReference>
<reference evidence="16" key="2">
    <citation type="submission" date="2022-09" db="EMBL/GenBank/DDBJ databases">
        <authorList>
            <person name="Sun Q."/>
            <person name="Ohkuma M."/>
        </authorList>
    </citation>
    <scope>NUCLEOTIDE SEQUENCE</scope>
    <source>
        <strain evidence="16">JCM 13583</strain>
    </source>
</reference>